<comment type="subcellular location">
    <subcellularLocation>
        <location evidence="4">Cell outer membrane</location>
        <topology evidence="4">Lipid-anchor</topology>
    </subcellularLocation>
</comment>
<keyword evidence="1 4" id="KW-0732">Signal</keyword>
<keyword evidence="3 4" id="KW-0998">Cell outer membrane</keyword>
<dbReference type="GO" id="GO:0051205">
    <property type="term" value="P:protein insertion into membrane"/>
    <property type="evidence" value="ECO:0007669"/>
    <property type="project" value="UniProtKB-UniRule"/>
</dbReference>
<keyword evidence="2 4" id="KW-0472">Membrane</keyword>
<comment type="subunit">
    <text evidence="4">Part of the Bam complex.</text>
</comment>
<dbReference type="InterPro" id="IPR037873">
    <property type="entry name" value="BamE-like"/>
</dbReference>
<dbReference type="HAMAP" id="MF_00925">
    <property type="entry name" value="OM_assembly_BamE"/>
    <property type="match status" value="1"/>
</dbReference>
<dbReference type="PANTHER" id="PTHR37482:SF1">
    <property type="entry name" value="OUTER MEMBRANE PROTEIN ASSEMBLY FACTOR BAME"/>
    <property type="match status" value="1"/>
</dbReference>
<comment type="function">
    <text evidence="4">Part of the outer membrane protein assembly complex, which is involved in assembly and insertion of beta-barrel proteins into the outer membrane.</text>
</comment>
<dbReference type="GO" id="GO:1990063">
    <property type="term" value="C:Bam protein complex"/>
    <property type="evidence" value="ECO:0007669"/>
    <property type="project" value="TreeGrafter"/>
</dbReference>
<keyword evidence="6" id="KW-0261">Viral envelope protein</keyword>
<feature type="domain" description="Outer membrane protein assembly factor BamE" evidence="5">
    <location>
        <begin position="36"/>
        <end position="101"/>
    </location>
</feature>
<name>A0A2G6PE01_9GAMM</name>
<dbReference type="InterPro" id="IPR026592">
    <property type="entry name" value="BamE"/>
</dbReference>
<accession>A0A2G6PE01</accession>
<evidence type="ECO:0000256" key="2">
    <source>
        <dbReference type="ARBA" id="ARBA00023136"/>
    </source>
</evidence>
<organism evidence="6 7">
    <name type="scientific">Candidatus Contendibacter odensensis</name>
    <dbReference type="NCBI Taxonomy" id="1400860"/>
    <lineage>
        <taxon>Bacteria</taxon>
        <taxon>Pseudomonadati</taxon>
        <taxon>Pseudomonadota</taxon>
        <taxon>Gammaproteobacteria</taxon>
        <taxon>Candidatus Competibacteraceae</taxon>
        <taxon>Candidatus Contendibacter</taxon>
    </lineage>
</organism>
<gene>
    <name evidence="4" type="primary">bamE</name>
    <name evidence="6" type="ORF">CSA09_05060</name>
</gene>
<sequence>MFRTFFLHVTGFLLLILATGCQPLLPSFYYVPIRQGNDIDQARIAQLHAGMTRQQVQRILGAPLVTDPFHQNRWDYYYHYKKDGNIRDQHRITLFFSGDILDHIDENLD</sequence>
<dbReference type="EMBL" id="PDTV01000012">
    <property type="protein sequence ID" value="PIE82781.1"/>
    <property type="molecule type" value="Genomic_DNA"/>
</dbReference>
<dbReference type="PANTHER" id="PTHR37482">
    <property type="entry name" value="OUTER MEMBRANE PROTEIN ASSEMBLY FACTOR BAME"/>
    <property type="match status" value="1"/>
</dbReference>
<reference evidence="6 7" key="1">
    <citation type="submission" date="2017-10" db="EMBL/GenBank/DDBJ databases">
        <title>Novel microbial diversity and functional potential in the marine mammal oral microbiome.</title>
        <authorList>
            <person name="Dudek N.K."/>
            <person name="Sun C.L."/>
            <person name="Burstein D."/>
            <person name="Kantor R.S."/>
            <person name="Aliaga Goltsman D.S."/>
            <person name="Bik E.M."/>
            <person name="Thomas B.C."/>
            <person name="Banfield J.F."/>
            <person name="Relman D.A."/>
        </authorList>
    </citation>
    <scope>NUCLEOTIDE SEQUENCE [LARGE SCALE GENOMIC DNA]</scope>
    <source>
        <strain evidence="6">DOLJORAL78_50_517</strain>
    </source>
</reference>
<proteinExistence type="inferred from homology"/>
<evidence type="ECO:0000259" key="5">
    <source>
        <dbReference type="Pfam" id="PF04355"/>
    </source>
</evidence>
<evidence type="ECO:0000256" key="4">
    <source>
        <dbReference type="HAMAP-Rule" id="MF_00925"/>
    </source>
</evidence>
<protein>
    <recommendedName>
        <fullName evidence="4">Outer membrane protein assembly factor BamE</fullName>
    </recommendedName>
</protein>
<comment type="similarity">
    <text evidence="4">Belongs to the BamE family.</text>
</comment>
<keyword evidence="4" id="KW-0449">Lipoprotein</keyword>
<keyword evidence="4" id="KW-0564">Palmitate</keyword>
<dbReference type="GO" id="GO:0043165">
    <property type="term" value="P:Gram-negative-bacterium-type cell outer membrane assembly"/>
    <property type="evidence" value="ECO:0007669"/>
    <property type="project" value="UniProtKB-UniRule"/>
</dbReference>
<dbReference type="AlphaFoldDB" id="A0A2G6PE01"/>
<dbReference type="Gene3D" id="3.30.1450.10">
    <property type="match status" value="1"/>
</dbReference>
<dbReference type="PROSITE" id="PS51257">
    <property type="entry name" value="PROKAR_LIPOPROTEIN"/>
    <property type="match status" value="1"/>
</dbReference>
<dbReference type="Pfam" id="PF04355">
    <property type="entry name" value="BamE"/>
    <property type="match status" value="1"/>
</dbReference>
<evidence type="ECO:0000313" key="6">
    <source>
        <dbReference type="EMBL" id="PIE82781.1"/>
    </source>
</evidence>
<evidence type="ECO:0000313" key="7">
    <source>
        <dbReference type="Proteomes" id="UP000229278"/>
    </source>
</evidence>
<dbReference type="Proteomes" id="UP000229278">
    <property type="component" value="Unassembled WGS sequence"/>
</dbReference>
<comment type="caution">
    <text evidence="6">The sequence shown here is derived from an EMBL/GenBank/DDBJ whole genome shotgun (WGS) entry which is preliminary data.</text>
</comment>
<evidence type="ECO:0000256" key="3">
    <source>
        <dbReference type="ARBA" id="ARBA00023237"/>
    </source>
</evidence>
<evidence type="ECO:0000256" key="1">
    <source>
        <dbReference type="ARBA" id="ARBA00022729"/>
    </source>
</evidence>
<dbReference type="GO" id="GO:0030674">
    <property type="term" value="F:protein-macromolecule adaptor activity"/>
    <property type="evidence" value="ECO:0007669"/>
    <property type="project" value="TreeGrafter"/>
</dbReference>
<keyword evidence="6" id="KW-0946">Virion</keyword>
<dbReference type="InterPro" id="IPR007450">
    <property type="entry name" value="BamE_dom"/>
</dbReference>